<name>A0A4Z1PTM3_9PEZI</name>
<gene>
    <name evidence="1" type="ORF">E6O75_ATG01120</name>
</gene>
<protein>
    <submittedName>
        <fullName evidence="1">Uncharacterized protein</fullName>
    </submittedName>
</protein>
<evidence type="ECO:0000313" key="1">
    <source>
        <dbReference type="EMBL" id="TID26627.1"/>
    </source>
</evidence>
<dbReference type="Proteomes" id="UP000298493">
    <property type="component" value="Unassembled WGS sequence"/>
</dbReference>
<sequence length="104" mass="11808">MTQQYSAVNSYFVPGFGISRAIIQSEIRYFCGPDAIVRPYTHQGRDGFLVTTAGPPLTKEQIDDLKEASVEYELRQAERMCENQNSNWFVNQPVAVGSRPRRHA</sequence>
<evidence type="ECO:0000313" key="2">
    <source>
        <dbReference type="Proteomes" id="UP000298493"/>
    </source>
</evidence>
<dbReference type="PANTHER" id="PTHR39609:SF2">
    <property type="entry name" value="TRANSCRIPTION FACTOR RFEG"/>
    <property type="match status" value="1"/>
</dbReference>
<proteinExistence type="predicted"/>
<dbReference type="AlphaFoldDB" id="A0A4Z1PTM3"/>
<reference evidence="1 2" key="1">
    <citation type="submission" date="2019-04" db="EMBL/GenBank/DDBJ databases">
        <title>High contiguity whole genome sequence and gene annotation resource for two Venturia nashicola isolates.</title>
        <authorList>
            <person name="Prokchorchik M."/>
            <person name="Won K."/>
            <person name="Lee Y."/>
            <person name="Choi E.D."/>
            <person name="Segonzac C."/>
            <person name="Sohn K.H."/>
        </authorList>
    </citation>
    <scope>NUCLEOTIDE SEQUENCE [LARGE SCALE GENOMIC DNA]</scope>
    <source>
        <strain evidence="1 2">PRI2</strain>
    </source>
</reference>
<accession>A0A4Z1PTM3</accession>
<keyword evidence="2" id="KW-1185">Reference proteome</keyword>
<organism evidence="1 2">
    <name type="scientific">Venturia nashicola</name>
    <dbReference type="NCBI Taxonomy" id="86259"/>
    <lineage>
        <taxon>Eukaryota</taxon>
        <taxon>Fungi</taxon>
        <taxon>Dikarya</taxon>
        <taxon>Ascomycota</taxon>
        <taxon>Pezizomycotina</taxon>
        <taxon>Dothideomycetes</taxon>
        <taxon>Pleosporomycetidae</taxon>
        <taxon>Venturiales</taxon>
        <taxon>Venturiaceae</taxon>
        <taxon>Venturia</taxon>
    </lineage>
</organism>
<dbReference type="EMBL" id="SNSC02000002">
    <property type="protein sequence ID" value="TID26627.1"/>
    <property type="molecule type" value="Genomic_DNA"/>
</dbReference>
<dbReference type="STRING" id="86259.A0A4Z1PTM3"/>
<comment type="caution">
    <text evidence="1">The sequence shown here is derived from an EMBL/GenBank/DDBJ whole genome shotgun (WGS) entry which is preliminary data.</text>
</comment>
<dbReference type="PANTHER" id="PTHR39609">
    <property type="entry name" value="RFEG-RELATED"/>
    <property type="match status" value="1"/>
</dbReference>